<dbReference type="Gene3D" id="3.40.50.300">
    <property type="entry name" value="P-loop containing nucleotide triphosphate hydrolases"/>
    <property type="match status" value="1"/>
</dbReference>
<dbReference type="GO" id="GO:0043190">
    <property type="term" value="C:ATP-binding cassette (ABC) transporter complex"/>
    <property type="evidence" value="ECO:0007669"/>
    <property type="project" value="InterPro"/>
</dbReference>
<protein>
    <submittedName>
        <fullName evidence="5">LPS export ABC transporter ATP-binding protein</fullName>
    </submittedName>
</protein>
<dbReference type="PROSITE" id="PS00211">
    <property type="entry name" value="ABC_TRANSPORTER_1"/>
    <property type="match status" value="1"/>
</dbReference>
<dbReference type="FunFam" id="3.40.50.300:FF:000151">
    <property type="entry name" value="Lipopolysaccharide ABC transporter ATP-binding protein"/>
    <property type="match status" value="1"/>
</dbReference>
<dbReference type="AlphaFoldDB" id="A0A8S4C2M9"/>
<keyword evidence="1" id="KW-0813">Transport</keyword>
<keyword evidence="2" id="KW-0547">Nucleotide-binding</keyword>
<dbReference type="GO" id="GO:0016887">
    <property type="term" value="F:ATP hydrolysis activity"/>
    <property type="evidence" value="ECO:0007669"/>
    <property type="project" value="InterPro"/>
</dbReference>
<name>A0A8S4C2M9_9ACAR</name>
<dbReference type="SUPFAM" id="SSF52540">
    <property type="entry name" value="P-loop containing nucleoside triphosphate hydrolases"/>
    <property type="match status" value="1"/>
</dbReference>
<evidence type="ECO:0000256" key="1">
    <source>
        <dbReference type="ARBA" id="ARBA00022448"/>
    </source>
</evidence>
<dbReference type="PANTHER" id="PTHR45772">
    <property type="entry name" value="CONSERVED COMPONENT OF ABC TRANSPORTER FOR NATURAL AMINO ACIDS-RELATED"/>
    <property type="match status" value="1"/>
</dbReference>
<dbReference type="PROSITE" id="PS50893">
    <property type="entry name" value="ABC_TRANSPORTER_2"/>
    <property type="match status" value="1"/>
</dbReference>
<evidence type="ECO:0000313" key="5">
    <source>
        <dbReference type="EMBL" id="CAG7592956.1"/>
    </source>
</evidence>
<dbReference type="EMBL" id="CAJVAF010000293">
    <property type="protein sequence ID" value="CAG7592956.1"/>
    <property type="molecule type" value="Genomic_DNA"/>
</dbReference>
<dbReference type="InterPro" id="IPR003593">
    <property type="entry name" value="AAA+_ATPase"/>
</dbReference>
<dbReference type="GO" id="GO:0005524">
    <property type="term" value="F:ATP binding"/>
    <property type="evidence" value="ECO:0007669"/>
    <property type="project" value="UniProtKB-KW"/>
</dbReference>
<dbReference type="InterPro" id="IPR027417">
    <property type="entry name" value="P-loop_NTPase"/>
</dbReference>
<organism evidence="5 6">
    <name type="scientific">Hyalomma marginatum</name>
    <dbReference type="NCBI Taxonomy" id="34627"/>
    <lineage>
        <taxon>Eukaryota</taxon>
        <taxon>Metazoa</taxon>
        <taxon>Ecdysozoa</taxon>
        <taxon>Arthropoda</taxon>
        <taxon>Chelicerata</taxon>
        <taxon>Arachnida</taxon>
        <taxon>Acari</taxon>
        <taxon>Parasitiformes</taxon>
        <taxon>Ixodida</taxon>
        <taxon>Ixodoidea</taxon>
        <taxon>Ixodidae</taxon>
        <taxon>Hyalomminae</taxon>
        <taxon>Hyalomma</taxon>
    </lineage>
</organism>
<dbReference type="InterPro" id="IPR051120">
    <property type="entry name" value="ABC_AA/LPS_Transport"/>
</dbReference>
<gene>
    <name evidence="5" type="ORF">MHYMCMPASI_00646</name>
</gene>
<evidence type="ECO:0000259" key="4">
    <source>
        <dbReference type="PROSITE" id="PS50893"/>
    </source>
</evidence>
<keyword evidence="3 5" id="KW-0067">ATP-binding</keyword>
<comment type="caution">
    <text evidence="5">The sequence shown here is derived from an EMBL/GenBank/DDBJ whole genome shotgun (WGS) entry which is preliminary data.</text>
</comment>
<dbReference type="InterPro" id="IPR003439">
    <property type="entry name" value="ABC_transporter-like_ATP-bd"/>
</dbReference>
<dbReference type="SMART" id="SM00382">
    <property type="entry name" value="AAA"/>
    <property type="match status" value="1"/>
</dbReference>
<evidence type="ECO:0000313" key="6">
    <source>
        <dbReference type="Proteomes" id="UP000837675"/>
    </source>
</evidence>
<dbReference type="PANTHER" id="PTHR45772:SF10">
    <property type="entry name" value="LIPOPOLYSACCHARIDE EXPORT SYSTEM ATP-BINDING PROTEIN LPTB"/>
    <property type="match status" value="1"/>
</dbReference>
<evidence type="ECO:0000256" key="3">
    <source>
        <dbReference type="ARBA" id="ARBA00022840"/>
    </source>
</evidence>
<proteinExistence type="predicted"/>
<evidence type="ECO:0000256" key="2">
    <source>
        <dbReference type="ARBA" id="ARBA00022741"/>
    </source>
</evidence>
<reference evidence="5" key="1">
    <citation type="submission" date="2021-06" db="EMBL/GenBank/DDBJ databases">
        <authorList>
            <person name="Nardi T."/>
            <person name="Nardi T."/>
        </authorList>
    </citation>
    <scope>NUCLEOTIDE SEQUENCE</scope>
</reference>
<dbReference type="GO" id="GO:0055085">
    <property type="term" value="P:transmembrane transport"/>
    <property type="evidence" value="ECO:0007669"/>
    <property type="project" value="InterPro"/>
</dbReference>
<dbReference type="Pfam" id="PF00005">
    <property type="entry name" value="ABC_tran"/>
    <property type="match status" value="1"/>
</dbReference>
<feature type="domain" description="ABC transporter" evidence="4">
    <location>
        <begin position="2"/>
        <end position="234"/>
    </location>
</feature>
<accession>A0A8S4C2M9</accession>
<sequence length="242" mass="27196">MLTTKNLGKSYRGKKIVKDFTVELNSDEVVGLLGPNGAGKTTAFYMMVGLIKPDYGQIHLDTKEITDLPIYMRARKGIGYLPQESSIFKGLTVEENIMCILEFIEPNLDLREEKVAQLLEEFSIDHLKSTLAIALSGGERRRVEIARCLASNPRYIMLDEPFAGVDPISINEIKELIIFLKKRGIGVLITDHNVKEAISLMDRAYVMYNGAILESGPTKKVINSPEVKKLYLGDKFTYENFS</sequence>
<dbReference type="CDD" id="cd03218">
    <property type="entry name" value="ABC_YhbG"/>
    <property type="match status" value="1"/>
</dbReference>
<dbReference type="Proteomes" id="UP000837675">
    <property type="component" value="Unassembled WGS sequence"/>
</dbReference>
<dbReference type="InterPro" id="IPR030921">
    <property type="entry name" value="LPS_export_LptB"/>
</dbReference>
<keyword evidence="6" id="KW-1185">Reference proteome</keyword>
<dbReference type="NCBIfam" id="TIGR04406">
    <property type="entry name" value="LPS_export_lptB"/>
    <property type="match status" value="1"/>
</dbReference>
<dbReference type="InterPro" id="IPR017871">
    <property type="entry name" value="ABC_transporter-like_CS"/>
</dbReference>